<feature type="region of interest" description="Disordered" evidence="1">
    <location>
        <begin position="159"/>
        <end position="188"/>
    </location>
</feature>
<dbReference type="EMBL" id="KV427620">
    <property type="protein sequence ID" value="KZT07159.1"/>
    <property type="molecule type" value="Genomic_DNA"/>
</dbReference>
<name>A0A165EJ62_9APHY</name>
<evidence type="ECO:0000313" key="2">
    <source>
        <dbReference type="EMBL" id="KZT07159.1"/>
    </source>
</evidence>
<proteinExistence type="predicted"/>
<gene>
    <name evidence="2" type="ORF">LAESUDRAFT_713667</name>
</gene>
<dbReference type="AlphaFoldDB" id="A0A165EJ62"/>
<sequence>MVRPCSLVFGISEALRKLYSDLKFQQQANHLLNELHHGCGGYRESADRGATENIKQFIFQVAADQCDGKLLGSHRHEQLPAFSSGQSTFTCDKVALTEIPVLKKVQDPPAVPCILVPPKLPGHFLGLQIIPLVMYGCTKSWPGLGKSGAVVSIQQEAPNAEGRLDSSRYGQISQPPTNDRATCHRSTPPGFYVSPNMAVQCAAPVPQSLPTSLAMHGDITMASPVLPPASMYSQAAMTAAEGSASAPGGDVGGASEQSLSDKGQPIHESPIAQYWGTGEGHSAQQTDETQVVKADDMQSYQAGEISYPLSNLRQTINSSTVADGRTSAAVHSYELSGETNTAHAFGSNVPMFNSAVMDPVGASNTDLKIEFNPPNLPIKSRRLEHGEQIMLNLTQPNGIDYWVNTF</sequence>
<keyword evidence="3" id="KW-1185">Reference proteome</keyword>
<protein>
    <submittedName>
        <fullName evidence="2">Uncharacterized protein</fullName>
    </submittedName>
</protein>
<reference evidence="2 3" key="1">
    <citation type="journal article" date="2016" name="Mol. Biol. Evol.">
        <title>Comparative Genomics of Early-Diverging Mushroom-Forming Fungi Provides Insights into the Origins of Lignocellulose Decay Capabilities.</title>
        <authorList>
            <person name="Nagy L.G."/>
            <person name="Riley R."/>
            <person name="Tritt A."/>
            <person name="Adam C."/>
            <person name="Daum C."/>
            <person name="Floudas D."/>
            <person name="Sun H."/>
            <person name="Yadav J.S."/>
            <person name="Pangilinan J."/>
            <person name="Larsson K.H."/>
            <person name="Matsuura K."/>
            <person name="Barry K."/>
            <person name="Labutti K."/>
            <person name="Kuo R."/>
            <person name="Ohm R.A."/>
            <person name="Bhattacharya S.S."/>
            <person name="Shirouzu T."/>
            <person name="Yoshinaga Y."/>
            <person name="Martin F.M."/>
            <person name="Grigoriev I.V."/>
            <person name="Hibbett D.S."/>
        </authorList>
    </citation>
    <scope>NUCLEOTIDE SEQUENCE [LARGE SCALE GENOMIC DNA]</scope>
    <source>
        <strain evidence="2 3">93-53</strain>
    </source>
</reference>
<dbReference type="GeneID" id="63824030"/>
<dbReference type="RefSeq" id="XP_040764899.1">
    <property type="nucleotide sequence ID" value="XM_040907001.1"/>
</dbReference>
<feature type="region of interest" description="Disordered" evidence="1">
    <location>
        <begin position="241"/>
        <end position="266"/>
    </location>
</feature>
<feature type="compositionally biased region" description="Polar residues" evidence="1">
    <location>
        <begin position="168"/>
        <end position="180"/>
    </location>
</feature>
<accession>A0A165EJ62</accession>
<dbReference type="InParanoid" id="A0A165EJ62"/>
<dbReference type="Proteomes" id="UP000076871">
    <property type="component" value="Unassembled WGS sequence"/>
</dbReference>
<organism evidence="2 3">
    <name type="scientific">Laetiporus sulphureus 93-53</name>
    <dbReference type="NCBI Taxonomy" id="1314785"/>
    <lineage>
        <taxon>Eukaryota</taxon>
        <taxon>Fungi</taxon>
        <taxon>Dikarya</taxon>
        <taxon>Basidiomycota</taxon>
        <taxon>Agaricomycotina</taxon>
        <taxon>Agaricomycetes</taxon>
        <taxon>Polyporales</taxon>
        <taxon>Laetiporus</taxon>
    </lineage>
</organism>
<evidence type="ECO:0000313" key="3">
    <source>
        <dbReference type="Proteomes" id="UP000076871"/>
    </source>
</evidence>
<evidence type="ECO:0000256" key="1">
    <source>
        <dbReference type="SAM" id="MobiDB-lite"/>
    </source>
</evidence>